<evidence type="ECO:0000256" key="1">
    <source>
        <dbReference type="SAM" id="Phobius"/>
    </source>
</evidence>
<dbReference type="EMBL" id="CP053564">
    <property type="protein sequence ID" value="QJY45752.1"/>
    <property type="molecule type" value="Genomic_DNA"/>
</dbReference>
<proteinExistence type="predicted"/>
<dbReference type="InterPro" id="IPR006311">
    <property type="entry name" value="TAT_signal"/>
</dbReference>
<protein>
    <recommendedName>
        <fullName evidence="4">Anti-sigma-M factor RsmA</fullName>
    </recommendedName>
</protein>
<evidence type="ECO:0008006" key="4">
    <source>
        <dbReference type="Google" id="ProtNLM"/>
    </source>
</evidence>
<name>A0A6M6JG85_9PSEU</name>
<keyword evidence="1" id="KW-1133">Transmembrane helix</keyword>
<feature type="transmembrane region" description="Helical" evidence="1">
    <location>
        <begin position="87"/>
        <end position="107"/>
    </location>
</feature>
<dbReference type="KEGG" id="pbro:HOP40_08025"/>
<dbReference type="Proteomes" id="UP000505377">
    <property type="component" value="Chromosome"/>
</dbReference>
<keyword evidence="1" id="KW-0812">Transmembrane</keyword>
<evidence type="ECO:0000313" key="2">
    <source>
        <dbReference type="EMBL" id="QJY45752.1"/>
    </source>
</evidence>
<gene>
    <name evidence="2" type="ORF">HOP40_08025</name>
</gene>
<accession>A0A6M6JG85</accession>
<dbReference type="AlphaFoldDB" id="A0A6M6JG85"/>
<dbReference type="RefSeq" id="WP_172156205.1">
    <property type="nucleotide sequence ID" value="NZ_CP053564.1"/>
</dbReference>
<keyword evidence="1" id="KW-0472">Membrane</keyword>
<sequence>MSDDTPDAGAPDVELLADLDAGLLDPVRAGAVRDTARADPRSAAVLDALAATRADLAALRPPPLPPGLAQPWVAPPAPRARAPRRGLLAAAAAVVVALAGGAVSGVAGPGAPADVTRVELAAVARSTVGLTDLGPLADPARRAACLDAAGRPGAAVLGGRRVRLDGVDAVLLVLPTGQLGRIRVLVVTPSCTVLDDAVVG</sequence>
<keyword evidence="3" id="KW-1185">Reference proteome</keyword>
<evidence type="ECO:0000313" key="3">
    <source>
        <dbReference type="Proteomes" id="UP000505377"/>
    </source>
</evidence>
<dbReference type="PROSITE" id="PS51318">
    <property type="entry name" value="TAT"/>
    <property type="match status" value="1"/>
</dbReference>
<organism evidence="2 3">
    <name type="scientific">Pseudonocardia broussonetiae</name>
    <dbReference type="NCBI Taxonomy" id="2736640"/>
    <lineage>
        <taxon>Bacteria</taxon>
        <taxon>Bacillati</taxon>
        <taxon>Actinomycetota</taxon>
        <taxon>Actinomycetes</taxon>
        <taxon>Pseudonocardiales</taxon>
        <taxon>Pseudonocardiaceae</taxon>
        <taxon>Pseudonocardia</taxon>
    </lineage>
</organism>
<reference evidence="2 3" key="1">
    <citation type="submission" date="2020-05" db="EMBL/GenBank/DDBJ databases">
        <authorList>
            <person name="Mo P."/>
        </authorList>
    </citation>
    <scope>NUCLEOTIDE SEQUENCE [LARGE SCALE GENOMIC DNA]</scope>
    <source>
        <strain evidence="2 3">Gen01</strain>
    </source>
</reference>